<proteinExistence type="predicted"/>
<feature type="domain" description="MYND-type" evidence="5">
    <location>
        <begin position="156"/>
        <end position="197"/>
    </location>
</feature>
<dbReference type="Gene3D" id="6.10.140.2220">
    <property type="match status" value="1"/>
</dbReference>
<dbReference type="SUPFAM" id="SSF144232">
    <property type="entry name" value="HIT/MYND zinc finger-like"/>
    <property type="match status" value="1"/>
</dbReference>
<dbReference type="PROSITE" id="PS01360">
    <property type="entry name" value="ZF_MYND_1"/>
    <property type="match status" value="1"/>
</dbReference>
<keyword evidence="1" id="KW-0479">Metal-binding</keyword>
<dbReference type="Proteomes" id="UP001497453">
    <property type="component" value="Chromosome 1"/>
</dbReference>
<evidence type="ECO:0000256" key="1">
    <source>
        <dbReference type="ARBA" id="ARBA00022723"/>
    </source>
</evidence>
<keyword evidence="3" id="KW-0862">Zinc</keyword>
<evidence type="ECO:0000313" key="6">
    <source>
        <dbReference type="EMBL" id="CAL1697240.1"/>
    </source>
</evidence>
<evidence type="ECO:0000256" key="3">
    <source>
        <dbReference type="ARBA" id="ARBA00022833"/>
    </source>
</evidence>
<dbReference type="PROSITE" id="PS50865">
    <property type="entry name" value="ZF_MYND_2"/>
    <property type="match status" value="1"/>
</dbReference>
<reference evidence="7" key="1">
    <citation type="submission" date="2024-04" db="EMBL/GenBank/DDBJ databases">
        <authorList>
            <person name="Shaw F."/>
            <person name="Minotto A."/>
        </authorList>
    </citation>
    <scope>NUCLEOTIDE SEQUENCE [LARGE SCALE GENOMIC DNA]</scope>
</reference>
<evidence type="ECO:0000256" key="4">
    <source>
        <dbReference type="PROSITE-ProRule" id="PRU00134"/>
    </source>
</evidence>
<evidence type="ECO:0000259" key="5">
    <source>
        <dbReference type="PROSITE" id="PS50865"/>
    </source>
</evidence>
<dbReference type="Pfam" id="PF01753">
    <property type="entry name" value="zf-MYND"/>
    <property type="match status" value="1"/>
</dbReference>
<gene>
    <name evidence="6" type="ORF">GFSPODELE1_LOCUS1559</name>
</gene>
<organism evidence="6 7">
    <name type="scientific">Somion occarium</name>
    <dbReference type="NCBI Taxonomy" id="3059160"/>
    <lineage>
        <taxon>Eukaryota</taxon>
        <taxon>Fungi</taxon>
        <taxon>Dikarya</taxon>
        <taxon>Basidiomycota</taxon>
        <taxon>Agaricomycotina</taxon>
        <taxon>Agaricomycetes</taxon>
        <taxon>Polyporales</taxon>
        <taxon>Cerrenaceae</taxon>
        <taxon>Somion</taxon>
    </lineage>
</organism>
<sequence>MSGPELNLTIIVYGSSETDPSGNERFCGERQRRAEIELRPRVPNRDMLRNQTQMNAWAQGVLNSVGVDVKHTQKWHCEFCTKPARETVHMVMSWMHLNPPKLNVYVHNICDAGVGRCSETLRSIQAEAALFATGGPGLPPRLPPAADGQYPLAASCARCKREETAEQDLQRCSRCKLIRYCCVNCQREDWVRHKVVCRMVKNVAWVWD</sequence>
<evidence type="ECO:0000313" key="7">
    <source>
        <dbReference type="Proteomes" id="UP001497453"/>
    </source>
</evidence>
<keyword evidence="7" id="KW-1185">Reference proteome</keyword>
<evidence type="ECO:0000256" key="2">
    <source>
        <dbReference type="ARBA" id="ARBA00022771"/>
    </source>
</evidence>
<dbReference type="EMBL" id="OZ037944">
    <property type="protein sequence ID" value="CAL1697240.1"/>
    <property type="molecule type" value="Genomic_DNA"/>
</dbReference>
<keyword evidence="2 4" id="KW-0863">Zinc-finger</keyword>
<dbReference type="InterPro" id="IPR002893">
    <property type="entry name" value="Znf_MYND"/>
</dbReference>
<protein>
    <recommendedName>
        <fullName evidence="5">MYND-type domain-containing protein</fullName>
    </recommendedName>
</protein>
<accession>A0ABP1CNJ3</accession>
<name>A0ABP1CNJ3_9APHY</name>